<dbReference type="OrthoDB" id="619536at2759"/>
<dbReference type="EMBL" id="LNIX01000015">
    <property type="protein sequence ID" value="OXA46579.1"/>
    <property type="molecule type" value="Genomic_DNA"/>
</dbReference>
<evidence type="ECO:0000313" key="3">
    <source>
        <dbReference type="Proteomes" id="UP000198287"/>
    </source>
</evidence>
<keyword evidence="3" id="KW-1185">Reference proteome</keyword>
<dbReference type="Proteomes" id="UP000198287">
    <property type="component" value="Unassembled WGS sequence"/>
</dbReference>
<keyword evidence="1" id="KW-1133">Transmembrane helix</keyword>
<organism evidence="2 3">
    <name type="scientific">Folsomia candida</name>
    <name type="common">Springtail</name>
    <dbReference type="NCBI Taxonomy" id="158441"/>
    <lineage>
        <taxon>Eukaryota</taxon>
        <taxon>Metazoa</taxon>
        <taxon>Ecdysozoa</taxon>
        <taxon>Arthropoda</taxon>
        <taxon>Hexapoda</taxon>
        <taxon>Collembola</taxon>
        <taxon>Entomobryomorpha</taxon>
        <taxon>Isotomoidea</taxon>
        <taxon>Isotomidae</taxon>
        <taxon>Proisotominae</taxon>
        <taxon>Folsomia</taxon>
    </lineage>
</organism>
<protein>
    <submittedName>
        <fullName evidence="2">Uncharacterized protein</fullName>
    </submittedName>
</protein>
<comment type="caution">
    <text evidence="2">The sequence shown here is derived from an EMBL/GenBank/DDBJ whole genome shotgun (WGS) entry which is preliminary data.</text>
</comment>
<reference evidence="2 3" key="1">
    <citation type="submission" date="2015-12" db="EMBL/GenBank/DDBJ databases">
        <title>The genome of Folsomia candida.</title>
        <authorList>
            <person name="Faddeeva A."/>
            <person name="Derks M.F."/>
            <person name="Anvar Y."/>
            <person name="Smit S."/>
            <person name="Van Straalen N."/>
            <person name="Roelofs D."/>
        </authorList>
    </citation>
    <scope>NUCLEOTIDE SEQUENCE [LARGE SCALE GENOMIC DNA]</scope>
    <source>
        <strain evidence="2 3">VU population</strain>
        <tissue evidence="2">Whole body</tissue>
    </source>
</reference>
<accession>A0A226DN14</accession>
<dbReference type="AlphaFoldDB" id="A0A226DN14"/>
<proteinExistence type="predicted"/>
<keyword evidence="1" id="KW-0812">Transmembrane</keyword>
<feature type="transmembrane region" description="Helical" evidence="1">
    <location>
        <begin position="78"/>
        <end position="94"/>
    </location>
</feature>
<sequence>MGFNTENSRRIYFQLSARISYGYGKMHVKSNEKAAYLFGGRFHGGVAFNVFQSCFSFLLIPSNTAVDCEFRGPSSSKIVLQFFLISVSLIFVAVKNSFVQTFTCISIIGFSWKILLMVSIVFVTYFILPLFLICVLFPLAIYRNIVVWLSTWKKELSGPLSLNDCSWAWDDVYNRPLAAITGHFKSTCTITRWTNVYFCKKCDNFNLHNHIKLNKESDPAKLAEFLNSQISKRFLVGQPLWEIISLPNYTHAKYSTSSAIVIRVHHTIECRSLLYLHNAGIMRPGSRHGRKYCPTLKKYQEKLIFITPRQPVYYFLRGINSQRISPPDSPICRKRELGVQITRASTHIDLNLLKTISKKTGFSVTAVIQAGLTGALRELIVSRGGDPRRDVVSMYILPRLNHPGTLARNLNILEKYNGFARTKVLLKKFCFPLQSPTYLDDRLDRLAWISKEFDHVLHSALPIGLMTTATCVCLLSPLEIGLANSGTYTHSNFNCNLNNPLKMFGHVVETFDLLPGIQAAGNALLIITSSYNGKLIDQLTADKLLFPAIAQTLTISESFRMPHFRETIRFPADDVPCESSCSFKLTWSKIKFENRTLPPIFKRVVQRKDKCHSPINLDDRLLRLAWISKQFDHVLHSALPIGLMASSTCLCLLLAFFGVAIAISNGGTYAHPNVNLNFSSPLKITKM</sequence>
<keyword evidence="1" id="KW-0472">Membrane</keyword>
<gene>
    <name evidence="2" type="ORF">Fcan01_18855</name>
</gene>
<feature type="transmembrane region" description="Helical" evidence="1">
    <location>
        <begin position="35"/>
        <end position="58"/>
    </location>
</feature>
<evidence type="ECO:0000256" key="1">
    <source>
        <dbReference type="SAM" id="Phobius"/>
    </source>
</evidence>
<feature type="transmembrane region" description="Helical" evidence="1">
    <location>
        <begin position="638"/>
        <end position="663"/>
    </location>
</feature>
<name>A0A226DN14_FOLCA</name>
<evidence type="ECO:0000313" key="2">
    <source>
        <dbReference type="EMBL" id="OXA46579.1"/>
    </source>
</evidence>
<feature type="transmembrane region" description="Helical" evidence="1">
    <location>
        <begin position="114"/>
        <end position="141"/>
    </location>
</feature>